<gene>
    <name evidence="2" type="ORF">OLC1_LOCUS10024</name>
</gene>
<feature type="compositionally biased region" description="Polar residues" evidence="1">
    <location>
        <begin position="185"/>
        <end position="203"/>
    </location>
</feature>
<organism evidence="2 3">
    <name type="scientific">Oldenlandia corymbosa var. corymbosa</name>
    <dbReference type="NCBI Taxonomy" id="529605"/>
    <lineage>
        <taxon>Eukaryota</taxon>
        <taxon>Viridiplantae</taxon>
        <taxon>Streptophyta</taxon>
        <taxon>Embryophyta</taxon>
        <taxon>Tracheophyta</taxon>
        <taxon>Spermatophyta</taxon>
        <taxon>Magnoliopsida</taxon>
        <taxon>eudicotyledons</taxon>
        <taxon>Gunneridae</taxon>
        <taxon>Pentapetalae</taxon>
        <taxon>asterids</taxon>
        <taxon>lamiids</taxon>
        <taxon>Gentianales</taxon>
        <taxon>Rubiaceae</taxon>
        <taxon>Rubioideae</taxon>
        <taxon>Spermacoceae</taxon>
        <taxon>Hedyotis-Oldenlandia complex</taxon>
        <taxon>Oldenlandia</taxon>
    </lineage>
</organism>
<keyword evidence="3" id="KW-1185">Reference proteome</keyword>
<dbReference type="AlphaFoldDB" id="A0AAV1CWV2"/>
<dbReference type="SUPFAM" id="SSF52058">
    <property type="entry name" value="L domain-like"/>
    <property type="match status" value="1"/>
</dbReference>
<proteinExistence type="predicted"/>
<evidence type="ECO:0000313" key="3">
    <source>
        <dbReference type="Proteomes" id="UP001161247"/>
    </source>
</evidence>
<accession>A0AAV1CWV2</accession>
<reference evidence="2" key="1">
    <citation type="submission" date="2023-03" db="EMBL/GenBank/DDBJ databases">
        <authorList>
            <person name="Julca I."/>
        </authorList>
    </citation>
    <scope>NUCLEOTIDE SEQUENCE</scope>
</reference>
<sequence length="295" mass="33739">MLFGKNKTVHYIELDSNSFQFDLSKVVFLDNLTNLLLDHNEIYGSLPEELTTLKFDELDVSYNNFAGKFLKAAGFRASNLWLMPTINACVMLLSLPSPSGLCSYHPEKMLKIFGKSVPFRVSGTIYTMATVKEDENSTTSSSRRRSPADNTTLAEFQRRQERKKAGKGHEKGPEKEPKKEHLVLGSSQPNPKKPGNTNLTTKMDNLHPPRNTTAPKKRSEDQKLAKIETKLKKLRDENDQNQRMKRYVLEETRRRCLLGQPDPTDQELPDLIDKKKARHTLALLEKKQVKQKVQE</sequence>
<feature type="compositionally biased region" description="Basic and acidic residues" evidence="1">
    <location>
        <begin position="167"/>
        <end position="182"/>
    </location>
</feature>
<dbReference type="InterPro" id="IPR032675">
    <property type="entry name" value="LRR_dom_sf"/>
</dbReference>
<evidence type="ECO:0000256" key="1">
    <source>
        <dbReference type="SAM" id="MobiDB-lite"/>
    </source>
</evidence>
<evidence type="ECO:0000313" key="2">
    <source>
        <dbReference type="EMBL" id="CAI9100120.1"/>
    </source>
</evidence>
<dbReference type="EMBL" id="OX459120">
    <property type="protein sequence ID" value="CAI9100120.1"/>
    <property type="molecule type" value="Genomic_DNA"/>
</dbReference>
<dbReference type="Gene3D" id="3.80.10.10">
    <property type="entry name" value="Ribonuclease Inhibitor"/>
    <property type="match status" value="1"/>
</dbReference>
<feature type="region of interest" description="Disordered" evidence="1">
    <location>
        <begin position="132"/>
        <end position="222"/>
    </location>
</feature>
<protein>
    <submittedName>
        <fullName evidence="2">OLC1v1037050C1</fullName>
    </submittedName>
</protein>
<name>A0AAV1CWV2_OLDCO</name>
<dbReference type="Proteomes" id="UP001161247">
    <property type="component" value="Chromosome 3"/>
</dbReference>